<dbReference type="Pfam" id="PF13424">
    <property type="entry name" value="TPR_12"/>
    <property type="match status" value="2"/>
</dbReference>
<dbReference type="PANTHER" id="PTHR46082">
    <property type="entry name" value="ATP/GTP-BINDING PROTEIN-RELATED"/>
    <property type="match status" value="1"/>
</dbReference>
<protein>
    <submittedName>
        <fullName evidence="1">Tetratricopeptide repeat protein</fullName>
    </submittedName>
</protein>
<evidence type="ECO:0000313" key="1">
    <source>
        <dbReference type="EMBL" id="WLQ33642.1"/>
    </source>
</evidence>
<reference evidence="1 2" key="1">
    <citation type="submission" date="2023-03" db="EMBL/GenBank/DDBJ databases">
        <title>Isolation and description of six Streptomyces strains from soil environments, able to metabolize different microbial glucans.</title>
        <authorList>
            <person name="Widen T."/>
            <person name="Larsbrink J."/>
        </authorList>
    </citation>
    <scope>NUCLEOTIDE SEQUENCE [LARGE SCALE GENOMIC DNA]</scope>
    <source>
        <strain evidence="1 2">Mut1</strain>
    </source>
</reference>
<dbReference type="Gene3D" id="1.25.40.10">
    <property type="entry name" value="Tetratricopeptide repeat domain"/>
    <property type="match status" value="2"/>
</dbReference>
<dbReference type="InterPro" id="IPR011990">
    <property type="entry name" value="TPR-like_helical_dom_sf"/>
</dbReference>
<dbReference type="EMBL" id="CP120997">
    <property type="protein sequence ID" value="WLQ33642.1"/>
    <property type="molecule type" value="Genomic_DNA"/>
</dbReference>
<evidence type="ECO:0000313" key="2">
    <source>
        <dbReference type="Proteomes" id="UP001239522"/>
    </source>
</evidence>
<dbReference type="CDD" id="cd01983">
    <property type="entry name" value="SIMIBI"/>
    <property type="match status" value="1"/>
</dbReference>
<dbReference type="InterPro" id="IPR027417">
    <property type="entry name" value="P-loop_NTPase"/>
</dbReference>
<sequence length="756" mass="81303">MLGTVAERAGAVAPEWVGHPWVVWTVFGALGVLSAGLATASRWLDGAAENDGGPATSARTGSLHPPHVVLQRVRGRDREIARLRALLRKPDGRFAVLCAVGGMGKTTLAAALAEYARRDGYTVFWIRLRGPESLTDGFIQAAVGCGMPRTAISGAQSVGGNLPDAVWRHFSRTRKWLLVVDNADEAEQISPDGEGVADYRGWIRPYGRGLLLVTSRDTSSATWGHAAELIRLEPLPAAAGGKVLLDSAPDGGTPVEAQALSSRLGGLPLALQAAGRYVTGSTSRHRDFAAYQNALQEELTALVGADNPRPTDPNVARSTVRRTWEVSLDQLDREGVPLARPLLRQLSLFAEAPVPLAFITPRLLTTAVGRPVGQAALDQALTGLERYGLLGVPAEEPSVPGAGPRAGSSVTLHPLVREITALALTTDETDRLHRYEQAMTDALRSEVTDLRIAGAAGWTTARLLVPHLPLLLDHPALVPSEEARADLNTLADVLGDAGSYALQLGLRQTVLAHCAEFLGDQHPDTFTARNHFANSLHSLGRYEQSEGIHRQNLADRIRALGPEHPDSLTSRSNVGYVLQLRGQFAEAASLHSMVLADRTRLLGADHFLTLISRDNLAKSFDQLGDHTAATTLHTQNIAECTRVLGPDHPLTFTSRDNLAATVNHQGDPARAAELHRTVFADRSRAFGPDHPHTLTSGNNLATALHRMGEHAQAAELLEQTLAGRVRILGTDHPDSLDTRSQLAVCRSETGRRQQRR</sequence>
<gene>
    <name evidence="1" type="ORF">P8A18_09320</name>
</gene>
<name>A0ABY9HHT3_9ACTN</name>
<organism evidence="1 2">
    <name type="scientific">Streptomyces castrisilvae</name>
    <dbReference type="NCBI Taxonomy" id="3033811"/>
    <lineage>
        <taxon>Bacteria</taxon>
        <taxon>Bacillati</taxon>
        <taxon>Actinomycetota</taxon>
        <taxon>Actinomycetes</taxon>
        <taxon>Kitasatosporales</taxon>
        <taxon>Streptomycetaceae</taxon>
        <taxon>Streptomyces</taxon>
    </lineage>
</organism>
<dbReference type="Proteomes" id="UP001239522">
    <property type="component" value="Chromosome"/>
</dbReference>
<accession>A0ABY9HHT3</accession>
<dbReference type="SUPFAM" id="SSF52540">
    <property type="entry name" value="P-loop containing nucleoside triphosphate hydrolases"/>
    <property type="match status" value="1"/>
</dbReference>
<dbReference type="SUPFAM" id="SSF48452">
    <property type="entry name" value="TPR-like"/>
    <property type="match status" value="2"/>
</dbReference>
<dbReference type="Gene3D" id="3.40.50.300">
    <property type="entry name" value="P-loop containing nucleotide triphosphate hydrolases"/>
    <property type="match status" value="1"/>
</dbReference>
<dbReference type="PANTHER" id="PTHR46082:SF6">
    <property type="entry name" value="AAA+ ATPASE DOMAIN-CONTAINING PROTEIN-RELATED"/>
    <property type="match status" value="1"/>
</dbReference>
<dbReference type="Pfam" id="PF13374">
    <property type="entry name" value="TPR_10"/>
    <property type="match status" value="1"/>
</dbReference>
<dbReference type="PRINTS" id="PR00364">
    <property type="entry name" value="DISEASERSIST"/>
</dbReference>
<proteinExistence type="predicted"/>
<dbReference type="RefSeq" id="WP_306053386.1">
    <property type="nucleotide sequence ID" value="NZ_CP120997.1"/>
</dbReference>
<dbReference type="InterPro" id="IPR053137">
    <property type="entry name" value="NLR-like"/>
</dbReference>
<keyword evidence="2" id="KW-1185">Reference proteome</keyword>